<dbReference type="GO" id="GO:0012507">
    <property type="term" value="C:ER to Golgi transport vesicle membrane"/>
    <property type="evidence" value="ECO:0007669"/>
    <property type="project" value="TreeGrafter"/>
</dbReference>
<gene>
    <name evidence="7" type="ORF">Nepgr_015376</name>
</gene>
<name>A0AAD3SKZ6_NEPGR</name>
<dbReference type="GO" id="GO:0070971">
    <property type="term" value="C:endoplasmic reticulum exit site"/>
    <property type="evidence" value="ECO:0007669"/>
    <property type="project" value="TreeGrafter"/>
</dbReference>
<evidence type="ECO:0000256" key="2">
    <source>
        <dbReference type="ARBA" id="ARBA00005927"/>
    </source>
</evidence>
<evidence type="ECO:0000259" key="6">
    <source>
        <dbReference type="Pfam" id="PF12931"/>
    </source>
</evidence>
<proteinExistence type="inferred from homology"/>
<evidence type="ECO:0000256" key="5">
    <source>
        <dbReference type="ARBA" id="ARBA00022892"/>
    </source>
</evidence>
<comment type="caution">
    <text evidence="7">The sequence shown here is derived from an EMBL/GenBank/DDBJ whole genome shotgun (WGS) entry which is preliminary data.</text>
</comment>
<dbReference type="Proteomes" id="UP001279734">
    <property type="component" value="Unassembled WGS sequence"/>
</dbReference>
<dbReference type="GO" id="GO:0016192">
    <property type="term" value="P:vesicle-mediated transport"/>
    <property type="evidence" value="ECO:0007669"/>
    <property type="project" value="UniProtKB-KW"/>
</dbReference>
<comment type="subcellular location">
    <subcellularLocation>
        <location evidence="1">Endoplasmic reticulum</location>
    </subcellularLocation>
</comment>
<reference evidence="7" key="1">
    <citation type="submission" date="2023-05" db="EMBL/GenBank/DDBJ databases">
        <title>Nepenthes gracilis genome sequencing.</title>
        <authorList>
            <person name="Fukushima K."/>
        </authorList>
    </citation>
    <scope>NUCLEOTIDE SEQUENCE</scope>
    <source>
        <strain evidence="7">SING2019-196</strain>
    </source>
</reference>
<dbReference type="InterPro" id="IPR024298">
    <property type="entry name" value="Sec16_Sec23-bd"/>
</dbReference>
<dbReference type="PANTHER" id="PTHR13402">
    <property type="entry name" value="RGPR-RELATED"/>
    <property type="match status" value="1"/>
</dbReference>
<keyword evidence="5" id="KW-0931">ER-Golgi transport</keyword>
<dbReference type="GO" id="GO:0007030">
    <property type="term" value="P:Golgi organization"/>
    <property type="evidence" value="ECO:0007669"/>
    <property type="project" value="TreeGrafter"/>
</dbReference>
<keyword evidence="3" id="KW-0813">Transport</keyword>
<evidence type="ECO:0000313" key="8">
    <source>
        <dbReference type="Proteomes" id="UP001279734"/>
    </source>
</evidence>
<dbReference type="Pfam" id="PF12931">
    <property type="entry name" value="TPR_Sec16"/>
    <property type="match status" value="1"/>
</dbReference>
<evidence type="ECO:0000256" key="4">
    <source>
        <dbReference type="ARBA" id="ARBA00022824"/>
    </source>
</evidence>
<accession>A0AAD3SKZ6</accession>
<keyword evidence="8" id="KW-1185">Reference proteome</keyword>
<feature type="domain" description="Sec16 Sec23-binding" evidence="6">
    <location>
        <begin position="124"/>
        <end position="283"/>
    </location>
</feature>
<evidence type="ECO:0000313" key="7">
    <source>
        <dbReference type="EMBL" id="GMH13535.1"/>
    </source>
</evidence>
<dbReference type="GO" id="GO:0070973">
    <property type="term" value="P:protein localization to endoplasmic reticulum exit site"/>
    <property type="evidence" value="ECO:0007669"/>
    <property type="project" value="TreeGrafter"/>
</dbReference>
<dbReference type="PANTHER" id="PTHR13402:SF6">
    <property type="entry name" value="SECRETORY 16, ISOFORM I"/>
    <property type="match status" value="1"/>
</dbReference>
<dbReference type="AlphaFoldDB" id="A0AAD3SKZ6"/>
<sequence length="376" mass="41066">MPTKRGSLSWVRTMGNNGLPGLVGLLVIGNSDGWKDGCVGTLSSSRSLPAATYSESTKTSMRHGAQGASVGMKISMCSYPIQAVNSMENYDPSAQTSLRENELLEAAVANLFPSTKRTQVNVRQKKEALQLAEEGQLLGLALILAHEYVNTFKNMVTSHRVASLPLQTLCLLIARKSEDVFSTNRVGGFGLPGSLHMSPQAVQQLASYNLDNWDENLVVITAHKAENDHLVITHLGDSLWKDMNAIAAAHIYYLVAKADFELYSNSTRLCLDGGNPWNFPRAYASPHCQLPYAQHDYVSSFLCFTKKVSEMSFSAGFGYSAGCSTTFIGCRFYHAASKIAGSRSELTVDPVCYRDQRPTCSQLKLPPKSSVDSPFQ</sequence>
<evidence type="ECO:0000256" key="3">
    <source>
        <dbReference type="ARBA" id="ARBA00022448"/>
    </source>
</evidence>
<comment type="similarity">
    <text evidence="2">Belongs to the SEC16 family.</text>
</comment>
<organism evidence="7 8">
    <name type="scientific">Nepenthes gracilis</name>
    <name type="common">Slender pitcher plant</name>
    <dbReference type="NCBI Taxonomy" id="150966"/>
    <lineage>
        <taxon>Eukaryota</taxon>
        <taxon>Viridiplantae</taxon>
        <taxon>Streptophyta</taxon>
        <taxon>Embryophyta</taxon>
        <taxon>Tracheophyta</taxon>
        <taxon>Spermatophyta</taxon>
        <taxon>Magnoliopsida</taxon>
        <taxon>eudicotyledons</taxon>
        <taxon>Gunneridae</taxon>
        <taxon>Pentapetalae</taxon>
        <taxon>Caryophyllales</taxon>
        <taxon>Nepenthaceae</taxon>
        <taxon>Nepenthes</taxon>
    </lineage>
</organism>
<protein>
    <recommendedName>
        <fullName evidence="6">Sec16 Sec23-binding domain-containing protein</fullName>
    </recommendedName>
</protein>
<evidence type="ECO:0000256" key="1">
    <source>
        <dbReference type="ARBA" id="ARBA00004240"/>
    </source>
</evidence>
<keyword evidence="4" id="KW-0256">Endoplasmic reticulum</keyword>
<dbReference type="EMBL" id="BSYO01000013">
    <property type="protein sequence ID" value="GMH13535.1"/>
    <property type="molecule type" value="Genomic_DNA"/>
</dbReference>